<dbReference type="InterPro" id="IPR028352">
    <property type="entry name" value="Surface_antig_SAG1"/>
</dbReference>
<feature type="domain" description="SRS" evidence="2">
    <location>
        <begin position="203"/>
        <end position="340"/>
    </location>
</feature>
<dbReference type="Proteomes" id="UP000224006">
    <property type="component" value="Chromosome I"/>
</dbReference>
<dbReference type="InterPro" id="IPR036755">
    <property type="entry name" value="SRS_dom_sf"/>
</dbReference>
<dbReference type="RefSeq" id="XP_029221772.1">
    <property type="nucleotide sequence ID" value="XM_029358860.1"/>
</dbReference>
<sequence>MATRTLPQRPCSLRSGARKLMAVCVGGALLAGGISAAGQHLNALSGPTTVPGEGVWQSNTAECSISSEKNGTPEPASLMLSKEKLTATLKCSGTDNQVVPQTQTSVCVLKPENTVTTCGTADNQITLRSLLGASEEITWKKIPATKDAQAERQEWSLELKETQLPLSDKEFFVGCQNKKKTGDDVSCKLTVKVDAPPSTVKENVVSCAYGHSSNSDILKVEMSETNNTLTLACGKEGSVTPEKFASNYCVDADNLDKCSKSYKEILPMYQEKWWTTENKENHSVKLAIPTTDFPSTDQRFYIGCLPASRNVETPDNEASGRQAEEQTTAAGTPCKVEVTVKAASAASVADGVTVSPAVGATALIGLVFFS</sequence>
<protein>
    <submittedName>
        <fullName evidence="3">SAG-related sequence</fullName>
    </submittedName>
</protein>
<evidence type="ECO:0000313" key="4">
    <source>
        <dbReference type="Proteomes" id="UP000224006"/>
    </source>
</evidence>
<evidence type="ECO:0000259" key="2">
    <source>
        <dbReference type="Pfam" id="PF04092"/>
    </source>
</evidence>
<name>A0A2A9MP29_BESBE</name>
<dbReference type="VEuPathDB" id="ToxoDB:BESB_001050"/>
<dbReference type="GO" id="GO:0016020">
    <property type="term" value="C:membrane"/>
    <property type="evidence" value="ECO:0007669"/>
    <property type="project" value="InterPro"/>
</dbReference>
<evidence type="ECO:0000256" key="1">
    <source>
        <dbReference type="SAM" id="MobiDB-lite"/>
    </source>
</evidence>
<dbReference type="Gene3D" id="2.60.40.1320">
    <property type="entry name" value="SRS domain"/>
    <property type="match status" value="2"/>
</dbReference>
<dbReference type="Pfam" id="PF04092">
    <property type="entry name" value="SAG"/>
    <property type="match status" value="2"/>
</dbReference>
<dbReference type="PRINTS" id="PR01801">
    <property type="entry name" value="SURFCEANTIGN"/>
</dbReference>
<dbReference type="GeneID" id="40305168"/>
<dbReference type="EMBL" id="NWUJ01000001">
    <property type="protein sequence ID" value="PFH37763.1"/>
    <property type="molecule type" value="Genomic_DNA"/>
</dbReference>
<feature type="region of interest" description="Disordered" evidence="1">
    <location>
        <begin position="311"/>
        <end position="330"/>
    </location>
</feature>
<feature type="domain" description="SRS" evidence="2">
    <location>
        <begin position="59"/>
        <end position="193"/>
    </location>
</feature>
<organism evidence="3 4">
    <name type="scientific">Besnoitia besnoiti</name>
    <name type="common">Apicomplexan protozoan</name>
    <dbReference type="NCBI Taxonomy" id="94643"/>
    <lineage>
        <taxon>Eukaryota</taxon>
        <taxon>Sar</taxon>
        <taxon>Alveolata</taxon>
        <taxon>Apicomplexa</taxon>
        <taxon>Conoidasida</taxon>
        <taxon>Coccidia</taxon>
        <taxon>Eucoccidiorida</taxon>
        <taxon>Eimeriorina</taxon>
        <taxon>Sarcocystidae</taxon>
        <taxon>Besnoitia</taxon>
    </lineage>
</organism>
<dbReference type="OrthoDB" id="331001at2759"/>
<dbReference type="SUPFAM" id="SSF74877">
    <property type="entry name" value="Major surface antigen p30, SAG1"/>
    <property type="match status" value="2"/>
</dbReference>
<reference evidence="3 4" key="1">
    <citation type="submission" date="2017-09" db="EMBL/GenBank/DDBJ databases">
        <title>Genome sequencing of Besnoitia besnoiti strain Bb-Ger1.</title>
        <authorList>
            <person name="Schares G."/>
            <person name="Venepally P."/>
            <person name="Lorenzi H.A."/>
        </authorList>
    </citation>
    <scope>NUCLEOTIDE SEQUENCE [LARGE SCALE GENOMIC DNA]</scope>
    <source>
        <strain evidence="3 4">Bb-Ger1</strain>
    </source>
</reference>
<proteinExistence type="predicted"/>
<gene>
    <name evidence="3" type="ORF">BESB_001050</name>
</gene>
<keyword evidence="4" id="KW-1185">Reference proteome</keyword>
<comment type="caution">
    <text evidence="3">The sequence shown here is derived from an EMBL/GenBank/DDBJ whole genome shotgun (WGS) entry which is preliminary data.</text>
</comment>
<dbReference type="InterPro" id="IPR007226">
    <property type="entry name" value="SRS_dom"/>
</dbReference>
<accession>A0A2A9MP29</accession>
<evidence type="ECO:0000313" key="3">
    <source>
        <dbReference type="EMBL" id="PFH37763.1"/>
    </source>
</evidence>
<dbReference type="KEGG" id="bbes:BESB_001050"/>
<dbReference type="AlphaFoldDB" id="A0A2A9MP29"/>